<proteinExistence type="predicted"/>
<organism evidence="2 3">
    <name type="scientific">Vermiconidia calcicola</name>
    <dbReference type="NCBI Taxonomy" id="1690605"/>
    <lineage>
        <taxon>Eukaryota</taxon>
        <taxon>Fungi</taxon>
        <taxon>Dikarya</taxon>
        <taxon>Ascomycota</taxon>
        <taxon>Pezizomycotina</taxon>
        <taxon>Dothideomycetes</taxon>
        <taxon>Dothideomycetidae</taxon>
        <taxon>Mycosphaerellales</taxon>
        <taxon>Extremaceae</taxon>
        <taxon>Vermiconidia</taxon>
    </lineage>
</organism>
<comment type="caution">
    <text evidence="2">The sequence shown here is derived from an EMBL/GenBank/DDBJ whole genome shotgun (WGS) entry which is preliminary data.</text>
</comment>
<name>A0AAV9QKS7_9PEZI</name>
<sequence length="329" mass="37311">MAQSISHPNHGTTAPRTTSDKNKAALSYARIMNGGNLPFSSALVTSYFPHKNEWNEDNLPDILFYLVPPKNINSTQTPQNITVFGKPLLNHGGRPIRDFDVLPRRISVNVEGWLLETWRRLDSRITYNDIRDRMVPDAAYGNGIGLVIPSNNSLQNHCRRDCRALLNNWTDWDKRGGETTRTDVETIEKLTSYNVACNTVLDVVTLWPQTAQEMHRLRKARLVRDNHGRLSMEPIVVTTGNWMETTYALDHFTRGLGAGVAGYVPLNEARLAAWELLLVLQERADTHGVQHWSELTKTCLPTSWFERTADKAVPNDTYDGGCQICTWRQ</sequence>
<evidence type="ECO:0000256" key="1">
    <source>
        <dbReference type="SAM" id="MobiDB-lite"/>
    </source>
</evidence>
<reference evidence="2 3" key="1">
    <citation type="submission" date="2023-06" db="EMBL/GenBank/DDBJ databases">
        <title>Black Yeasts Isolated from many extreme environments.</title>
        <authorList>
            <person name="Coleine C."/>
            <person name="Stajich J.E."/>
            <person name="Selbmann L."/>
        </authorList>
    </citation>
    <scope>NUCLEOTIDE SEQUENCE [LARGE SCALE GENOMIC DNA]</scope>
    <source>
        <strain evidence="2 3">CCFEE 5887</strain>
    </source>
</reference>
<dbReference type="AlphaFoldDB" id="A0AAV9QKS7"/>
<dbReference type="Proteomes" id="UP001345827">
    <property type="component" value="Unassembled WGS sequence"/>
</dbReference>
<dbReference type="EMBL" id="JAXLQG010000003">
    <property type="protein sequence ID" value="KAK5542570.1"/>
    <property type="molecule type" value="Genomic_DNA"/>
</dbReference>
<keyword evidence="3" id="KW-1185">Reference proteome</keyword>
<feature type="region of interest" description="Disordered" evidence="1">
    <location>
        <begin position="1"/>
        <end position="20"/>
    </location>
</feature>
<feature type="compositionally biased region" description="Polar residues" evidence="1">
    <location>
        <begin position="1"/>
        <end position="17"/>
    </location>
</feature>
<evidence type="ECO:0000313" key="2">
    <source>
        <dbReference type="EMBL" id="KAK5542570.1"/>
    </source>
</evidence>
<evidence type="ECO:0000313" key="3">
    <source>
        <dbReference type="Proteomes" id="UP001345827"/>
    </source>
</evidence>
<accession>A0AAV9QKS7</accession>
<protein>
    <submittedName>
        <fullName evidence="2">Uncharacterized protein</fullName>
    </submittedName>
</protein>
<gene>
    <name evidence="2" type="ORF">LTR25_002456</name>
</gene>